<protein>
    <submittedName>
        <fullName evidence="5">Putative methyltransferase-domain-containing protein</fullName>
    </submittedName>
</protein>
<proteinExistence type="inferred from homology"/>
<organism evidence="5 6">
    <name type="scientific">Thamnocephalis sphaerospora</name>
    <dbReference type="NCBI Taxonomy" id="78915"/>
    <lineage>
        <taxon>Eukaryota</taxon>
        <taxon>Fungi</taxon>
        <taxon>Fungi incertae sedis</taxon>
        <taxon>Zoopagomycota</taxon>
        <taxon>Zoopagomycotina</taxon>
        <taxon>Zoopagomycetes</taxon>
        <taxon>Zoopagales</taxon>
        <taxon>Sigmoideomycetaceae</taxon>
        <taxon>Thamnocephalis</taxon>
    </lineage>
</organism>
<name>A0A4P9XWK5_9FUNG</name>
<evidence type="ECO:0000313" key="5">
    <source>
        <dbReference type="EMBL" id="RKP10001.1"/>
    </source>
</evidence>
<evidence type="ECO:0000313" key="6">
    <source>
        <dbReference type="Proteomes" id="UP000271241"/>
    </source>
</evidence>
<evidence type="ECO:0000256" key="2">
    <source>
        <dbReference type="ARBA" id="ARBA00022679"/>
    </source>
</evidence>
<accession>A0A4P9XWK5</accession>
<gene>
    <name evidence="5" type="ORF">THASP1DRAFT_28227</name>
</gene>
<dbReference type="GO" id="GO:0005737">
    <property type="term" value="C:cytoplasm"/>
    <property type="evidence" value="ECO:0007669"/>
    <property type="project" value="TreeGrafter"/>
</dbReference>
<dbReference type="EMBL" id="KZ992476">
    <property type="protein sequence ID" value="RKP10001.1"/>
    <property type="molecule type" value="Genomic_DNA"/>
</dbReference>
<keyword evidence="6" id="KW-1185">Reference proteome</keyword>
<reference evidence="6" key="1">
    <citation type="journal article" date="2018" name="Nat. Microbiol.">
        <title>Leveraging single-cell genomics to expand the fungal tree of life.</title>
        <authorList>
            <person name="Ahrendt S.R."/>
            <person name="Quandt C.A."/>
            <person name="Ciobanu D."/>
            <person name="Clum A."/>
            <person name="Salamov A."/>
            <person name="Andreopoulos B."/>
            <person name="Cheng J.F."/>
            <person name="Woyke T."/>
            <person name="Pelin A."/>
            <person name="Henrissat B."/>
            <person name="Reynolds N.K."/>
            <person name="Benny G.L."/>
            <person name="Smith M.E."/>
            <person name="James T.Y."/>
            <person name="Grigoriev I.V."/>
        </authorList>
    </citation>
    <scope>NUCLEOTIDE SEQUENCE [LARGE SCALE GENOMIC DNA]</scope>
    <source>
        <strain evidence="6">RSA 1356</strain>
    </source>
</reference>
<keyword evidence="1 5" id="KW-0489">Methyltransferase</keyword>
<keyword evidence="3" id="KW-0949">S-adenosyl-L-methionine</keyword>
<dbReference type="InterPro" id="IPR019410">
    <property type="entry name" value="Methyltransf_16"/>
</dbReference>
<dbReference type="OrthoDB" id="407325at2759"/>
<dbReference type="InterPro" id="IPR029063">
    <property type="entry name" value="SAM-dependent_MTases_sf"/>
</dbReference>
<dbReference type="GO" id="GO:0005634">
    <property type="term" value="C:nucleus"/>
    <property type="evidence" value="ECO:0007669"/>
    <property type="project" value="TreeGrafter"/>
</dbReference>
<evidence type="ECO:0000256" key="1">
    <source>
        <dbReference type="ARBA" id="ARBA00022603"/>
    </source>
</evidence>
<dbReference type="SUPFAM" id="SSF53335">
    <property type="entry name" value="S-adenosyl-L-methionine-dependent methyltransferases"/>
    <property type="match status" value="1"/>
</dbReference>
<keyword evidence="2 5" id="KW-0808">Transferase</keyword>
<dbReference type="AlphaFoldDB" id="A0A4P9XWK5"/>
<evidence type="ECO:0000256" key="4">
    <source>
        <dbReference type="ARBA" id="ARBA00043988"/>
    </source>
</evidence>
<dbReference type="PANTHER" id="PTHR14614:SF164">
    <property type="entry name" value="HISTONE-ARGININE METHYLTRANSFERASE METTL23"/>
    <property type="match status" value="1"/>
</dbReference>
<sequence>MTTVKTFHFGQKTTARPSSAPADVVYGADGQVIAAQVSVTERIDPAFHCYVWPSALVLAKYVWAKRAYFGSTAAVIELGAGTGLPGLLAAKLGAQVYLTDKALALPALQQTIVDNALCRQADASATRRGTAQPWPLGWGKFTSDGLLGLLAAAPPITWILGADVFYEPASFEAVLATVAYILRVHPQACFVTAYQERSATRSIQPLLERWGLAGRRVPSVTLDRDAGLDNHDDYDSSSMHSVDLYEIAAAKHPGP</sequence>
<dbReference type="Gene3D" id="3.40.50.150">
    <property type="entry name" value="Vaccinia Virus protein VP39"/>
    <property type="match status" value="1"/>
</dbReference>
<dbReference type="Pfam" id="PF10294">
    <property type="entry name" value="Methyltransf_16"/>
    <property type="match status" value="1"/>
</dbReference>
<dbReference type="STRING" id="78915.A0A4P9XWK5"/>
<dbReference type="Proteomes" id="UP000271241">
    <property type="component" value="Unassembled WGS sequence"/>
</dbReference>
<dbReference type="GO" id="GO:0032259">
    <property type="term" value="P:methylation"/>
    <property type="evidence" value="ECO:0007669"/>
    <property type="project" value="UniProtKB-KW"/>
</dbReference>
<dbReference type="PANTHER" id="PTHR14614">
    <property type="entry name" value="HEPATOCELLULAR CARCINOMA-ASSOCIATED ANTIGEN"/>
    <property type="match status" value="1"/>
</dbReference>
<dbReference type="GO" id="GO:0008168">
    <property type="term" value="F:methyltransferase activity"/>
    <property type="evidence" value="ECO:0007669"/>
    <property type="project" value="UniProtKB-KW"/>
</dbReference>
<comment type="similarity">
    <text evidence="4">Belongs to the methyltransferase superfamily. METTL23 family.</text>
</comment>
<evidence type="ECO:0000256" key="3">
    <source>
        <dbReference type="ARBA" id="ARBA00022691"/>
    </source>
</evidence>